<feature type="site" description="Important for activity" evidence="8">
    <location>
        <position position="99"/>
    </location>
</feature>
<feature type="binding site" evidence="8">
    <location>
        <begin position="189"/>
        <end position="194"/>
    </location>
    <ligand>
        <name>NADP(+)</name>
        <dbReference type="ChEBI" id="CHEBI:58349"/>
    </ligand>
</feature>
<dbReference type="CDD" id="cd05213">
    <property type="entry name" value="NAD_bind_Glutamyl_tRNA_reduct"/>
    <property type="match status" value="1"/>
</dbReference>
<dbReference type="PANTHER" id="PTHR43013">
    <property type="entry name" value="GLUTAMYL-TRNA REDUCTASE"/>
    <property type="match status" value="1"/>
</dbReference>
<evidence type="ECO:0000256" key="5">
    <source>
        <dbReference type="ARBA" id="ARBA00023002"/>
    </source>
</evidence>
<evidence type="ECO:0000256" key="7">
    <source>
        <dbReference type="ARBA" id="ARBA00047464"/>
    </source>
</evidence>
<dbReference type="Pfam" id="PF05201">
    <property type="entry name" value="GlutR_N"/>
    <property type="match status" value="1"/>
</dbReference>
<gene>
    <name evidence="8" type="primary">hemA</name>
    <name evidence="13" type="ORF">J2S11_000223</name>
</gene>
<dbReference type="SUPFAM" id="SSF69742">
    <property type="entry name" value="Glutamyl tRNA-reductase catalytic, N-terminal domain"/>
    <property type="match status" value="1"/>
</dbReference>
<dbReference type="NCBIfam" id="TIGR01035">
    <property type="entry name" value="hemA"/>
    <property type="match status" value="1"/>
</dbReference>
<feature type="binding site" evidence="8">
    <location>
        <begin position="114"/>
        <end position="116"/>
    </location>
    <ligand>
        <name>substrate</name>
    </ligand>
</feature>
<organism evidence="13 14">
    <name type="scientific">Caldalkalibacillus horti</name>
    <dbReference type="NCBI Taxonomy" id="77523"/>
    <lineage>
        <taxon>Bacteria</taxon>
        <taxon>Bacillati</taxon>
        <taxon>Bacillota</taxon>
        <taxon>Bacilli</taxon>
        <taxon>Bacillales</taxon>
        <taxon>Bacillaceae</taxon>
        <taxon>Caldalkalibacillus</taxon>
    </lineage>
</organism>
<evidence type="ECO:0000256" key="6">
    <source>
        <dbReference type="ARBA" id="ARBA00023244"/>
    </source>
</evidence>
<dbReference type="InterPro" id="IPR015895">
    <property type="entry name" value="4pyrrol_synth_GluRdtase_N"/>
</dbReference>
<comment type="similarity">
    <text evidence="2 8 9">Belongs to the glutamyl-tRNA reductase family.</text>
</comment>
<dbReference type="InterPro" id="IPR036291">
    <property type="entry name" value="NAD(P)-bd_dom_sf"/>
</dbReference>
<feature type="domain" description="Quinate/shikimate 5-dehydrogenase/glutamyl-tRNA reductase" evidence="11">
    <location>
        <begin position="171"/>
        <end position="306"/>
    </location>
</feature>
<dbReference type="Gene3D" id="3.40.50.720">
    <property type="entry name" value="NAD(P)-binding Rossmann-like Domain"/>
    <property type="match status" value="1"/>
</dbReference>
<dbReference type="Gene3D" id="3.30.460.30">
    <property type="entry name" value="Glutamyl-tRNA reductase, N-terminal domain"/>
    <property type="match status" value="1"/>
</dbReference>
<dbReference type="Pfam" id="PF01488">
    <property type="entry name" value="Shikimate_DH"/>
    <property type="match status" value="1"/>
</dbReference>
<proteinExistence type="inferred from homology"/>
<evidence type="ECO:0000256" key="8">
    <source>
        <dbReference type="HAMAP-Rule" id="MF_00087"/>
    </source>
</evidence>
<dbReference type="NCBIfam" id="NF000744">
    <property type="entry name" value="PRK00045.1-3"/>
    <property type="match status" value="1"/>
</dbReference>
<evidence type="ECO:0000256" key="3">
    <source>
        <dbReference type="ARBA" id="ARBA00012970"/>
    </source>
</evidence>
<protein>
    <recommendedName>
        <fullName evidence="3 8">Glutamyl-tRNA reductase</fullName>
        <shortName evidence="8">GluTR</shortName>
        <ecNumber evidence="3 8">1.2.1.70</ecNumber>
    </recommendedName>
</protein>
<dbReference type="PIRSF" id="PIRSF000445">
    <property type="entry name" value="4pyrrol_synth_GluRdtase"/>
    <property type="match status" value="1"/>
</dbReference>
<evidence type="ECO:0000313" key="13">
    <source>
        <dbReference type="EMBL" id="MDQ0164324.1"/>
    </source>
</evidence>
<dbReference type="InterPro" id="IPR036343">
    <property type="entry name" value="GluRdtase_N_sf"/>
</dbReference>
<feature type="binding site" evidence="8">
    <location>
        <position position="109"/>
    </location>
    <ligand>
        <name>substrate</name>
    </ligand>
</feature>
<evidence type="ECO:0000256" key="9">
    <source>
        <dbReference type="RuleBase" id="RU000584"/>
    </source>
</evidence>
<dbReference type="Pfam" id="PF00745">
    <property type="entry name" value="GlutR_dimer"/>
    <property type="match status" value="1"/>
</dbReference>
<dbReference type="EMBL" id="JAUSTY010000001">
    <property type="protein sequence ID" value="MDQ0164324.1"/>
    <property type="molecule type" value="Genomic_DNA"/>
</dbReference>
<keyword evidence="6 8" id="KW-0627">Porphyrin biosynthesis</keyword>
<dbReference type="EC" id="1.2.1.70" evidence="3 8"/>
<comment type="function">
    <text evidence="8">Catalyzes the NADPH-dependent reduction of glutamyl-tRNA(Glu) to glutamate 1-semialdehyde (GSA).</text>
</comment>
<feature type="binding site" evidence="8">
    <location>
        <begin position="49"/>
        <end position="52"/>
    </location>
    <ligand>
        <name>substrate</name>
    </ligand>
</feature>
<comment type="domain">
    <text evidence="8">Possesses an unusual extended V-shaped dimeric structure with each monomer consisting of three distinct domains arranged along a curved 'spinal' alpha-helix. The N-terminal catalytic domain specifically recognizes the glutamate moiety of the substrate. The second domain is the NADPH-binding domain, and the third C-terminal domain is responsible for dimerization.</text>
</comment>
<comment type="pathway">
    <text evidence="1 8 9">Porphyrin-containing compound metabolism; protoporphyrin-IX biosynthesis; 5-aminolevulinate from L-glutamyl-tRNA(Glu): step 1/2.</text>
</comment>
<dbReference type="RefSeq" id="WP_307389758.1">
    <property type="nucleotide sequence ID" value="NZ_BAAADK010000009.1"/>
</dbReference>
<evidence type="ECO:0000313" key="14">
    <source>
        <dbReference type="Proteomes" id="UP001235840"/>
    </source>
</evidence>
<evidence type="ECO:0000256" key="4">
    <source>
        <dbReference type="ARBA" id="ARBA00022857"/>
    </source>
</evidence>
<comment type="subunit">
    <text evidence="8">Homodimer.</text>
</comment>
<keyword evidence="14" id="KW-1185">Reference proteome</keyword>
<accession>A0ABT9VTM3</accession>
<feature type="domain" description="Tetrapyrrole biosynthesis glutamyl-tRNA reductase dimerisation" evidence="10">
    <location>
        <begin position="321"/>
        <end position="419"/>
    </location>
</feature>
<keyword evidence="5 8" id="KW-0560">Oxidoreductase</keyword>
<evidence type="ECO:0000256" key="2">
    <source>
        <dbReference type="ARBA" id="ARBA00005916"/>
    </source>
</evidence>
<dbReference type="InterPro" id="IPR036453">
    <property type="entry name" value="GluRdtase_dimer_dom_sf"/>
</dbReference>
<evidence type="ECO:0000259" key="10">
    <source>
        <dbReference type="Pfam" id="PF00745"/>
    </source>
</evidence>
<dbReference type="SUPFAM" id="SSF51735">
    <property type="entry name" value="NAD(P)-binding Rossmann-fold domains"/>
    <property type="match status" value="1"/>
</dbReference>
<dbReference type="InterPro" id="IPR015896">
    <property type="entry name" value="4pyrrol_synth_GluRdtase_dimer"/>
</dbReference>
<evidence type="ECO:0000256" key="1">
    <source>
        <dbReference type="ARBA" id="ARBA00005059"/>
    </source>
</evidence>
<dbReference type="InterPro" id="IPR006151">
    <property type="entry name" value="Shikm_DH/Glu-tRNA_Rdtase"/>
</dbReference>
<dbReference type="Proteomes" id="UP001235840">
    <property type="component" value="Unassembled WGS sequence"/>
</dbReference>
<dbReference type="InterPro" id="IPR000343">
    <property type="entry name" value="4pyrrol_synth_GluRdtase"/>
</dbReference>
<feature type="binding site" evidence="8">
    <location>
        <position position="120"/>
    </location>
    <ligand>
        <name>substrate</name>
    </ligand>
</feature>
<reference evidence="13 14" key="1">
    <citation type="submission" date="2023-07" db="EMBL/GenBank/DDBJ databases">
        <title>Genomic Encyclopedia of Type Strains, Phase IV (KMG-IV): sequencing the most valuable type-strain genomes for metagenomic binning, comparative biology and taxonomic classification.</title>
        <authorList>
            <person name="Goeker M."/>
        </authorList>
    </citation>
    <scope>NUCLEOTIDE SEQUENCE [LARGE SCALE GENOMIC DNA]</scope>
    <source>
        <strain evidence="13 14">DSM 12751</strain>
    </source>
</reference>
<name>A0ABT9VTM3_9BACI</name>
<comment type="caution">
    <text evidence="13">The sequence shown here is derived from an EMBL/GenBank/DDBJ whole genome shotgun (WGS) entry which is preliminary data.</text>
</comment>
<dbReference type="PANTHER" id="PTHR43013:SF1">
    <property type="entry name" value="GLUTAMYL-TRNA REDUCTASE"/>
    <property type="match status" value="1"/>
</dbReference>
<dbReference type="GO" id="GO:0008883">
    <property type="term" value="F:glutamyl-tRNA reductase activity"/>
    <property type="evidence" value="ECO:0007669"/>
    <property type="project" value="UniProtKB-EC"/>
</dbReference>
<comment type="miscellaneous">
    <text evidence="8">During catalysis, the active site Cys acts as a nucleophile attacking the alpha-carbonyl group of tRNA-bound glutamate with the formation of a thioester intermediate between enzyme and glutamate, and the concomitant release of tRNA(Glu). The thioester intermediate is finally reduced by direct hydride transfer from NADPH, to form the product GSA.</text>
</comment>
<dbReference type="SUPFAM" id="SSF69075">
    <property type="entry name" value="Glutamyl tRNA-reductase dimerization domain"/>
    <property type="match status" value="1"/>
</dbReference>
<dbReference type="HAMAP" id="MF_00087">
    <property type="entry name" value="Glu_tRNA_reductase"/>
    <property type="match status" value="1"/>
</dbReference>
<feature type="active site" description="Nucleophile" evidence="8">
    <location>
        <position position="50"/>
    </location>
</feature>
<evidence type="ECO:0000259" key="12">
    <source>
        <dbReference type="Pfam" id="PF05201"/>
    </source>
</evidence>
<feature type="domain" description="Glutamyl-tRNA reductase N-terminal" evidence="12">
    <location>
        <begin position="6"/>
        <end position="156"/>
    </location>
</feature>
<comment type="catalytic activity">
    <reaction evidence="7 8 9">
        <text>(S)-4-amino-5-oxopentanoate + tRNA(Glu) + NADP(+) = L-glutamyl-tRNA(Glu) + NADPH + H(+)</text>
        <dbReference type="Rhea" id="RHEA:12344"/>
        <dbReference type="Rhea" id="RHEA-COMP:9663"/>
        <dbReference type="Rhea" id="RHEA-COMP:9680"/>
        <dbReference type="ChEBI" id="CHEBI:15378"/>
        <dbReference type="ChEBI" id="CHEBI:57501"/>
        <dbReference type="ChEBI" id="CHEBI:57783"/>
        <dbReference type="ChEBI" id="CHEBI:58349"/>
        <dbReference type="ChEBI" id="CHEBI:78442"/>
        <dbReference type="ChEBI" id="CHEBI:78520"/>
        <dbReference type="EC" id="1.2.1.70"/>
    </reaction>
</comment>
<sequence length="460" mass="52290">MHILSIGINYKKAPVHIREKFTIDADRLPEALIQLRQMKSILECVIVATCNRTEIYAVADQLHTGRHFIKTFMSEWFQVGKEDFAPYLDVKENETALKHLFEVPAGLDSMVLGETQILGQIKDAFFMAQEQGTTGTIFNMLFKQMITMAKRAHAETQIGEHAVSVSYAAIELGKKIFGHFAGKSVLILGAGKMSELTLKHLAGQGVTDIYVVNRTFDRARELAAKMNGQAYELNQLADCLAKVDIVISSTGSNEYMVDKALVEKVMQKRQHHSLFFIDIAVPRDLDPDIHQVENAFLYDIDDLNGIVQANIQERQREAEKIQLMIKDEIDQFQKWVHTLGVVPIISALRQKALAIQDETMQSIMNKCPELDERELKVIRKHTKSIINQLLRDPITRVKEMAAEPHSKESLDMFTQIFALEDELVEQEKIENAKQLAQAIENKRKQTLKESASVKLPIMYQ</sequence>
<evidence type="ECO:0000259" key="11">
    <source>
        <dbReference type="Pfam" id="PF01488"/>
    </source>
</evidence>
<keyword evidence="4 8" id="KW-0521">NADP</keyword>